<dbReference type="InterPro" id="IPR036286">
    <property type="entry name" value="LexA/Signal_pep-like_sf"/>
</dbReference>
<keyword evidence="2" id="KW-0548">Nucleotidyltransferase</keyword>
<proteinExistence type="predicted"/>
<dbReference type="NCBIfam" id="NF007621">
    <property type="entry name" value="PRK10276.1"/>
    <property type="match status" value="1"/>
</dbReference>
<dbReference type="PANTHER" id="PTHR33516">
    <property type="entry name" value="LEXA REPRESSOR"/>
    <property type="match status" value="1"/>
</dbReference>
<dbReference type="EC" id="2.7.7.7" evidence="2"/>
<dbReference type="CDD" id="cd06529">
    <property type="entry name" value="S24_LexA-like"/>
    <property type="match status" value="1"/>
</dbReference>
<evidence type="ECO:0000313" key="3">
    <source>
        <dbReference type="Proteomes" id="UP000516028"/>
    </source>
</evidence>
<dbReference type="PANTHER" id="PTHR33516:SF2">
    <property type="entry name" value="LEXA REPRESSOR-RELATED"/>
    <property type="match status" value="1"/>
</dbReference>
<dbReference type="KEGG" id="daer:H9K75_21065"/>
<dbReference type="InterPro" id="IPR039418">
    <property type="entry name" value="LexA-like"/>
</dbReference>
<dbReference type="Pfam" id="PF00717">
    <property type="entry name" value="Peptidase_S24"/>
    <property type="match status" value="1"/>
</dbReference>
<dbReference type="InterPro" id="IPR015927">
    <property type="entry name" value="Peptidase_S24_S26A/B/C"/>
</dbReference>
<protein>
    <submittedName>
        <fullName evidence="2">Translesion error-prone DNA polymerase V autoproteolytic subunit</fullName>
        <ecNumber evidence="2">2.7.7.7</ecNumber>
    </submittedName>
</protein>
<dbReference type="AlphaFoldDB" id="A0A7H0GJE8"/>
<dbReference type="SUPFAM" id="SSF51306">
    <property type="entry name" value="LexA/Signal peptidase"/>
    <property type="match status" value="1"/>
</dbReference>
<organism evidence="2 3">
    <name type="scientific">Diaphorobacter aerolatus</name>
    <dbReference type="NCBI Taxonomy" id="1288495"/>
    <lineage>
        <taxon>Bacteria</taxon>
        <taxon>Pseudomonadati</taxon>
        <taxon>Pseudomonadota</taxon>
        <taxon>Betaproteobacteria</taxon>
        <taxon>Burkholderiales</taxon>
        <taxon>Comamonadaceae</taxon>
        <taxon>Diaphorobacter</taxon>
    </lineage>
</organism>
<dbReference type="Proteomes" id="UP000516028">
    <property type="component" value="Chromosome"/>
</dbReference>
<evidence type="ECO:0000313" key="2">
    <source>
        <dbReference type="EMBL" id="QNP48414.1"/>
    </source>
</evidence>
<accession>A0A7H0GJE8</accession>
<evidence type="ECO:0000259" key="1">
    <source>
        <dbReference type="Pfam" id="PF00717"/>
    </source>
</evidence>
<keyword evidence="2" id="KW-0808">Transferase</keyword>
<gene>
    <name evidence="2" type="primary">umuD</name>
    <name evidence="2" type="ORF">H9K75_21065</name>
</gene>
<feature type="domain" description="Peptidase S24/S26A/S26B/S26C" evidence="1">
    <location>
        <begin position="21"/>
        <end position="132"/>
    </location>
</feature>
<dbReference type="EMBL" id="CP060783">
    <property type="protein sequence ID" value="QNP48414.1"/>
    <property type="molecule type" value="Genomic_DNA"/>
</dbReference>
<sequence length="141" mass="15953">MYSTPMPIAYEPVLVTEFAQCLRAGFPSPAEDLGGRRIDILERIVIHPAATYALTIRGNSMLEYGIFDHDTVLVDRAIRPRHGHIVVANLDNEFTCKYLWKRNGTLKLKAGNETYPDIVPRDGQELLIWGIVLTSIKQFLI</sequence>
<name>A0A7H0GJE8_9BURK</name>
<dbReference type="Gene3D" id="2.10.109.10">
    <property type="entry name" value="Umud Fragment, subunit A"/>
    <property type="match status" value="1"/>
</dbReference>
<keyword evidence="3" id="KW-1185">Reference proteome</keyword>
<dbReference type="InterPro" id="IPR050077">
    <property type="entry name" value="LexA_repressor"/>
</dbReference>
<reference evidence="2 3" key="1">
    <citation type="submission" date="2020-08" db="EMBL/GenBank/DDBJ databases">
        <title>Genome sequence of Diaphorobacter aerolatus KACC 16536T.</title>
        <authorList>
            <person name="Hyun D.-W."/>
            <person name="Bae J.-W."/>
        </authorList>
    </citation>
    <scope>NUCLEOTIDE SEQUENCE [LARGE SCALE GENOMIC DNA]</scope>
    <source>
        <strain evidence="2 3">KACC 16536</strain>
    </source>
</reference>
<dbReference type="GO" id="GO:0003887">
    <property type="term" value="F:DNA-directed DNA polymerase activity"/>
    <property type="evidence" value="ECO:0007669"/>
    <property type="project" value="UniProtKB-EC"/>
</dbReference>